<gene>
    <name evidence="1" type="ORF">CIRG_06029</name>
</gene>
<organism evidence="1 2">
    <name type="scientific">Coccidioides immitis RMSCC 2394</name>
    <dbReference type="NCBI Taxonomy" id="404692"/>
    <lineage>
        <taxon>Eukaryota</taxon>
        <taxon>Fungi</taxon>
        <taxon>Dikarya</taxon>
        <taxon>Ascomycota</taxon>
        <taxon>Pezizomycotina</taxon>
        <taxon>Eurotiomycetes</taxon>
        <taxon>Eurotiomycetidae</taxon>
        <taxon>Onygenales</taxon>
        <taxon>Onygenaceae</taxon>
        <taxon>Coccidioides</taxon>
    </lineage>
</organism>
<dbReference type="EMBL" id="DS028096">
    <property type="protein sequence ID" value="KMP06348.1"/>
    <property type="molecule type" value="Genomic_DNA"/>
</dbReference>
<dbReference type="Proteomes" id="UP000054565">
    <property type="component" value="Unassembled WGS sequence"/>
</dbReference>
<evidence type="ECO:0000313" key="1">
    <source>
        <dbReference type="EMBL" id="KMP06348.1"/>
    </source>
</evidence>
<evidence type="ECO:0000313" key="2">
    <source>
        <dbReference type="Proteomes" id="UP000054565"/>
    </source>
</evidence>
<protein>
    <submittedName>
        <fullName evidence="1">Uncharacterized protein</fullName>
    </submittedName>
</protein>
<accession>A0A0J6YHH2</accession>
<sequence>MSLKAEKHYMVNPQSPRYWMQSDGVLSGKPGIVSEPPYTFNSVIEGLVGAVLGIFRKLFPSYPDKSWDFRETTEYEVNRKLRSRQSSYLFTLTPRFLSPWLLMYFVQNLKRPWHFYHFYLEPDSLSTFGSAIFTRDKDHATLYTNYRTPLVVKACESGDVIEGWVVLLDMSWFKQR</sequence>
<name>A0A0J6YHH2_COCIT</name>
<reference evidence="2" key="1">
    <citation type="journal article" date="2010" name="Genome Res.">
        <title>Population genomic sequencing of Coccidioides fungi reveals recent hybridization and transposon control.</title>
        <authorList>
            <person name="Neafsey D.E."/>
            <person name="Barker B.M."/>
            <person name="Sharpton T.J."/>
            <person name="Stajich J.E."/>
            <person name="Park D.J."/>
            <person name="Whiston E."/>
            <person name="Hung C.-Y."/>
            <person name="McMahan C."/>
            <person name="White J."/>
            <person name="Sykes S."/>
            <person name="Heiman D."/>
            <person name="Young S."/>
            <person name="Zeng Q."/>
            <person name="Abouelleil A."/>
            <person name="Aftuck L."/>
            <person name="Bessette D."/>
            <person name="Brown A."/>
            <person name="FitzGerald M."/>
            <person name="Lui A."/>
            <person name="Macdonald J.P."/>
            <person name="Priest M."/>
            <person name="Orbach M.J."/>
            <person name="Galgiani J.N."/>
            <person name="Kirkland T.N."/>
            <person name="Cole G.T."/>
            <person name="Birren B.W."/>
            <person name="Henn M.R."/>
            <person name="Taylor J.W."/>
            <person name="Rounsley S.D."/>
        </authorList>
    </citation>
    <scope>NUCLEOTIDE SEQUENCE [LARGE SCALE GENOMIC DNA]</scope>
    <source>
        <strain evidence="2">RMSCC 2394</strain>
    </source>
</reference>
<proteinExistence type="predicted"/>
<dbReference type="AlphaFoldDB" id="A0A0J6YHH2"/>